<feature type="compositionally biased region" description="Basic and acidic residues" evidence="1">
    <location>
        <begin position="54"/>
        <end position="70"/>
    </location>
</feature>
<dbReference type="AlphaFoldDB" id="B9THL3"/>
<sequence length="425" mass="47010">MRGIAEGRQALAELHLGILHQLDDLHRTIDWVAGAGRGFGAEAERDFGALARRETDLDGNRIPDRSDRSARHTAGQQFLEDDGRIPRRAAAGIVPDIGDDHRPGLGGDRPRHRFLLVDLRHHERAALGKQLHSEFARQRRTLLRPVVGDDQQLGAHLRHVADHKAVNDRDRQDLRVFLLDLHDLVDEGAHRIARCREDVDHAAIEHRIDGLYPAFERIDGDPPQILGAIDEIGMREFLEIDGKVQRSDALLREVAVRIEFGADQHVGADHLAHAAQEIAFGILISGSDHGAVQAHDDGIDRHCRLQLVEDFVAQLFIGIAVDEAGGVCPGGRALDQLPALFGSDAAADGDRRGAERRRFRMLARRRIEGRLEGTAIHTDRGKGISLGRQCCRENAQVSWPYFVGPASTHRVRQVAGESADLPPSF</sequence>
<dbReference type="InParanoid" id="B9THL3"/>
<reference evidence="3" key="1">
    <citation type="journal article" date="2010" name="Nat. Biotechnol.">
        <title>Draft genome sequence of the oilseed species Ricinus communis.</title>
        <authorList>
            <person name="Chan A.P."/>
            <person name="Crabtree J."/>
            <person name="Zhao Q."/>
            <person name="Lorenzi H."/>
            <person name="Orvis J."/>
            <person name="Puiu D."/>
            <person name="Melake-Berhan A."/>
            <person name="Jones K.M."/>
            <person name="Redman J."/>
            <person name="Chen G."/>
            <person name="Cahoon E.B."/>
            <person name="Gedil M."/>
            <person name="Stanke M."/>
            <person name="Haas B.J."/>
            <person name="Wortman J.R."/>
            <person name="Fraser-Liggett C.M."/>
            <person name="Ravel J."/>
            <person name="Rabinowicz P.D."/>
        </authorList>
    </citation>
    <scope>NUCLEOTIDE SEQUENCE [LARGE SCALE GENOMIC DNA]</scope>
    <source>
        <strain evidence="3">cv. Hale</strain>
    </source>
</reference>
<protein>
    <submittedName>
        <fullName evidence="2">Uncharacterized protein</fullName>
    </submittedName>
</protein>
<name>B9THL3_RICCO</name>
<evidence type="ECO:0000256" key="1">
    <source>
        <dbReference type="SAM" id="MobiDB-lite"/>
    </source>
</evidence>
<evidence type="ECO:0000313" key="3">
    <source>
        <dbReference type="Proteomes" id="UP000008311"/>
    </source>
</evidence>
<feature type="region of interest" description="Disordered" evidence="1">
    <location>
        <begin position="54"/>
        <end position="77"/>
    </location>
</feature>
<accession>B9THL3</accession>
<dbReference type="Proteomes" id="UP000008311">
    <property type="component" value="Unassembled WGS sequence"/>
</dbReference>
<keyword evidence="3" id="KW-1185">Reference proteome</keyword>
<dbReference type="EMBL" id="EQ981655">
    <property type="protein sequence ID" value="EEF24651.1"/>
    <property type="molecule type" value="Genomic_DNA"/>
</dbReference>
<proteinExistence type="predicted"/>
<evidence type="ECO:0000313" key="2">
    <source>
        <dbReference type="EMBL" id="EEF24651.1"/>
    </source>
</evidence>
<feature type="non-terminal residue" evidence="2">
    <location>
        <position position="425"/>
    </location>
</feature>
<organism evidence="2 3">
    <name type="scientific">Ricinus communis</name>
    <name type="common">Castor bean</name>
    <dbReference type="NCBI Taxonomy" id="3988"/>
    <lineage>
        <taxon>Eukaryota</taxon>
        <taxon>Viridiplantae</taxon>
        <taxon>Streptophyta</taxon>
        <taxon>Embryophyta</taxon>
        <taxon>Tracheophyta</taxon>
        <taxon>Spermatophyta</taxon>
        <taxon>Magnoliopsida</taxon>
        <taxon>eudicotyledons</taxon>
        <taxon>Gunneridae</taxon>
        <taxon>Pentapetalae</taxon>
        <taxon>rosids</taxon>
        <taxon>fabids</taxon>
        <taxon>Malpighiales</taxon>
        <taxon>Euphorbiaceae</taxon>
        <taxon>Acalyphoideae</taxon>
        <taxon>Acalypheae</taxon>
        <taxon>Ricinus</taxon>
    </lineage>
</organism>
<gene>
    <name evidence="2" type="ORF">RCOM_1909800</name>
</gene>